<gene>
    <name evidence="2" type="ORF">FMEXI_5897</name>
</gene>
<feature type="region of interest" description="Disordered" evidence="1">
    <location>
        <begin position="1"/>
        <end position="26"/>
    </location>
</feature>
<dbReference type="EMBL" id="JAAOAM010000123">
    <property type="protein sequence ID" value="KAF5545713.1"/>
    <property type="molecule type" value="Genomic_DNA"/>
</dbReference>
<evidence type="ECO:0000313" key="3">
    <source>
        <dbReference type="Proteomes" id="UP000522262"/>
    </source>
</evidence>
<keyword evidence="3" id="KW-1185">Reference proteome</keyword>
<reference evidence="2 3" key="1">
    <citation type="submission" date="2020-05" db="EMBL/GenBank/DDBJ databases">
        <title>Identification and distribution of gene clusters putatively required for synthesis of sphingolipid metabolism inhibitors in phylogenetically diverse species of the filamentous fungus Fusarium.</title>
        <authorList>
            <person name="Kim H.-S."/>
            <person name="Busman M."/>
            <person name="Brown D.W."/>
            <person name="Divon H."/>
            <person name="Uhlig S."/>
            <person name="Proctor R.H."/>
        </authorList>
    </citation>
    <scope>NUCLEOTIDE SEQUENCE [LARGE SCALE GENOMIC DNA]</scope>
    <source>
        <strain evidence="2 3">NRRL 53147</strain>
    </source>
</reference>
<comment type="caution">
    <text evidence="2">The sequence shown here is derived from an EMBL/GenBank/DDBJ whole genome shotgun (WGS) entry which is preliminary data.</text>
</comment>
<dbReference type="Proteomes" id="UP000522262">
    <property type="component" value="Unassembled WGS sequence"/>
</dbReference>
<evidence type="ECO:0000256" key="1">
    <source>
        <dbReference type="SAM" id="MobiDB-lite"/>
    </source>
</evidence>
<accession>A0A8H5IYM7</accession>
<proteinExistence type="predicted"/>
<feature type="region of interest" description="Disordered" evidence="1">
    <location>
        <begin position="88"/>
        <end position="126"/>
    </location>
</feature>
<protein>
    <submittedName>
        <fullName evidence="2">Uncharacterized protein</fullName>
    </submittedName>
</protein>
<evidence type="ECO:0000313" key="2">
    <source>
        <dbReference type="EMBL" id="KAF5545713.1"/>
    </source>
</evidence>
<organism evidence="2 3">
    <name type="scientific">Fusarium mexicanum</name>
    <dbReference type="NCBI Taxonomy" id="751941"/>
    <lineage>
        <taxon>Eukaryota</taxon>
        <taxon>Fungi</taxon>
        <taxon>Dikarya</taxon>
        <taxon>Ascomycota</taxon>
        <taxon>Pezizomycotina</taxon>
        <taxon>Sordariomycetes</taxon>
        <taxon>Hypocreomycetidae</taxon>
        <taxon>Hypocreales</taxon>
        <taxon>Nectriaceae</taxon>
        <taxon>Fusarium</taxon>
        <taxon>Fusarium fujikuroi species complex</taxon>
    </lineage>
</organism>
<sequence>MSVKDRFSPDGWPPRPYDGGEADDASVCSLDSGISMSYELGPNAERELNYPPGLTWNPGHPFDMHGPFGAVPYGHQVNTPFFPQQVSMSYPPLANDQIRPSQLVPESDESENEVEQSPNDNPQFRAEDQNYVSFVDVILKENRELRWADVQLQSEIRTGLNSQHVTLSQSLSAVQKQLRQSQKYCKAIGKKLKIAESRNHDRHISEQGRIDELRSLVTTAMKDQRMIRRCLKRKDMV</sequence>
<dbReference type="AlphaFoldDB" id="A0A8H5IYM7"/>
<name>A0A8H5IYM7_9HYPO</name>